<dbReference type="InterPro" id="IPR039041">
    <property type="entry name" value="Nav/unc-53"/>
</dbReference>
<feature type="region of interest" description="Disordered" evidence="1">
    <location>
        <begin position="1060"/>
        <end position="1139"/>
    </location>
</feature>
<dbReference type="PANTHER" id="PTHR12784:SF28">
    <property type="entry name" value="PROTEIN SICKIE"/>
    <property type="match status" value="1"/>
</dbReference>
<dbReference type="CDD" id="cd21212">
    <property type="entry name" value="CH_NAV2-like"/>
    <property type="match status" value="1"/>
</dbReference>
<dbReference type="GO" id="GO:0022008">
    <property type="term" value="P:neurogenesis"/>
    <property type="evidence" value="ECO:0007669"/>
    <property type="project" value="InterPro"/>
</dbReference>
<evidence type="ECO:0000259" key="2">
    <source>
        <dbReference type="PROSITE" id="PS50021"/>
    </source>
</evidence>
<feature type="compositionally biased region" description="Gly residues" evidence="1">
    <location>
        <begin position="252"/>
        <end position="267"/>
    </location>
</feature>
<feature type="non-terminal residue" evidence="3">
    <location>
        <position position="1400"/>
    </location>
</feature>
<dbReference type="Pfam" id="PF00307">
    <property type="entry name" value="CH"/>
    <property type="match status" value="1"/>
</dbReference>
<proteinExistence type="predicted"/>
<feature type="domain" description="Calponin-homology (CH)" evidence="2">
    <location>
        <begin position="34"/>
        <end position="137"/>
    </location>
</feature>
<evidence type="ECO:0000313" key="3">
    <source>
        <dbReference type="EMBL" id="JAP52805.1"/>
    </source>
</evidence>
<feature type="region of interest" description="Disordered" evidence="1">
    <location>
        <begin position="741"/>
        <end position="761"/>
    </location>
</feature>
<accession>A0A0X3PLK9</accession>
<feature type="compositionally biased region" description="Polar residues" evidence="1">
    <location>
        <begin position="1066"/>
        <end position="1110"/>
    </location>
</feature>
<feature type="region of interest" description="Disordered" evidence="1">
    <location>
        <begin position="635"/>
        <end position="710"/>
    </location>
</feature>
<feature type="region of interest" description="Disordered" evidence="1">
    <location>
        <begin position="172"/>
        <end position="201"/>
    </location>
</feature>
<feature type="region of interest" description="Disordered" evidence="1">
    <location>
        <begin position="1181"/>
        <end position="1253"/>
    </location>
</feature>
<feature type="compositionally biased region" description="Basic and acidic residues" evidence="1">
    <location>
        <begin position="683"/>
        <end position="695"/>
    </location>
</feature>
<feature type="compositionally biased region" description="Basic and acidic residues" evidence="1">
    <location>
        <begin position="657"/>
        <end position="666"/>
    </location>
</feature>
<dbReference type="Gene3D" id="1.10.418.10">
    <property type="entry name" value="Calponin-like domain"/>
    <property type="match status" value="1"/>
</dbReference>
<feature type="region of interest" description="Disordered" evidence="1">
    <location>
        <begin position="248"/>
        <end position="328"/>
    </location>
</feature>
<organism evidence="3">
    <name type="scientific">Schistocephalus solidus</name>
    <name type="common">Tapeworm</name>
    <dbReference type="NCBI Taxonomy" id="70667"/>
    <lineage>
        <taxon>Eukaryota</taxon>
        <taxon>Metazoa</taxon>
        <taxon>Spiralia</taxon>
        <taxon>Lophotrochozoa</taxon>
        <taxon>Platyhelminthes</taxon>
        <taxon>Cestoda</taxon>
        <taxon>Eucestoda</taxon>
        <taxon>Diphyllobothriidea</taxon>
        <taxon>Diphyllobothriidae</taxon>
        <taxon>Schistocephalus</taxon>
    </lineage>
</organism>
<feature type="compositionally biased region" description="Polar residues" evidence="1">
    <location>
        <begin position="1240"/>
        <end position="1253"/>
    </location>
</feature>
<dbReference type="SMART" id="SM00033">
    <property type="entry name" value="CH"/>
    <property type="match status" value="1"/>
</dbReference>
<feature type="compositionally biased region" description="Polar residues" evidence="1">
    <location>
        <begin position="1126"/>
        <end position="1138"/>
    </location>
</feature>
<name>A0A0X3PLK9_SCHSO</name>
<dbReference type="InterPro" id="IPR036872">
    <property type="entry name" value="CH_dom_sf"/>
</dbReference>
<gene>
    <name evidence="3" type="primary">NAV3</name>
    <name evidence="3" type="ORF">TR166979</name>
</gene>
<dbReference type="PROSITE" id="PS50021">
    <property type="entry name" value="CH"/>
    <property type="match status" value="1"/>
</dbReference>
<dbReference type="EMBL" id="GEEE01010420">
    <property type="protein sequence ID" value="JAP52805.1"/>
    <property type="molecule type" value="Transcribed_RNA"/>
</dbReference>
<feature type="compositionally biased region" description="Low complexity" evidence="1">
    <location>
        <begin position="741"/>
        <end position="756"/>
    </location>
</feature>
<dbReference type="InterPro" id="IPR001715">
    <property type="entry name" value="CH_dom"/>
</dbReference>
<feature type="compositionally biased region" description="Basic and acidic residues" evidence="1">
    <location>
        <begin position="172"/>
        <end position="187"/>
    </location>
</feature>
<protein>
    <submittedName>
        <fullName evidence="3">Neuron navigator 3</fullName>
    </submittedName>
</protein>
<dbReference type="SUPFAM" id="SSF47576">
    <property type="entry name" value="Calponin-homology domain, CH-domain"/>
    <property type="match status" value="1"/>
</dbReference>
<sequence length="1400" mass="150017">MQQHPQQQQYGQSIKTGQFQFGQVDFSRPIKTREETIKLYTEWANHYLEKAGYSRFITDLQNDVRDGRLLVDIIHAVANEKVPIHSQLKSPAEVIDCCIKLLADIGVDIADVTTDGIVSGKLKCVLALFFSLSKHKQKMRSHTKLPILGAIRPSILPTNVGPMHYPLRSKDFEQKSNSESPDADRRYVTPPSSVQNSLPDIQMSQERIYSNSPAEPKPRVSSLPVFGARSAGQDSSYIRRSKIPFAGPTAAGPGGGSAGCGGGGGSNAGSKLRLQTGATAPDLRSVPSATDSPTAEAAVKVNPTSPPDRSCLRLLHPTSGNGKFIRSPRPVLGTGGLAMSSAQSGSVQRPSATCCLGGGYPAAGGARSPQSGSKPSLQEGSFVTNEYSQSVRQPNASGSHSYENSHQLPRKPKTRTPRTRSDLARVSSCLTNNCHPMPPPTFSAASPIDSPLRRPLGQEGPQLPIAPSAGVSAATTPKAPFGYRFVNLQPAGCVPSSTSAGVPPLRNLPYKTRLSAPMVTTTTGLPMSTECGMPYHYPVVESIQNPPIYQKHQNTYCLPPRFYVPPHHQYSPLAPPACTVFLGSANSDSIPSLVRSPRLPAGTGCHPRVLGQSADAPRQATGLPRVVEHSAMDALPQSSRSTQRHHLPPDAAGADPRVSRPAEDTRVNAPQTEQGPLRVARTPGERNSLDSRDDSSLGTDSPPGSPGEINRAVSELEGANPSTWSGREGFDRLSRLEVSVATTSAATTTTTTPSASGLPVEPPMTHPLPSPAVTTEHGRLGADLRSTSLASVNRLSQTSDAAAITADGEDRSVRSECLYDSPVHLRKGSRPALTNYFSDTDLVGEGADWMDGCQSLPMMRQSAGATVGTGDRDNYLLRRLPIPPLRTPRPQFPLVATHQAGVAPASELLRQTSAVCSESGCGDDAENVYGSIPTSSSYLCRRASASSRGSANLIAPIKLPYDTPHSVSSSKRSVKTPTTISPCSTGGFYQAHAASLRQQLEAEQRKVAELTSQLNTNAYVVSAFEQSLANMAQRLQSLTVSAAQKDSELQELRQLIESMRQDRSNDSAVTTMSSSINAETSPTTCSNFQQHDSNTMGRHGNSSPTHSVNIFLTGDAHSKGSDVDENSCNTLPPGSLTPSAKKANWLRSSFCKAFKKKGSQTSLLLPDSNKSDSYRWDGFNSLSRSSQAGGEKLCSPPIDSRLKGSEHTSLNGACRMIPVSPSNSSTSSSSWSMQGPSGRRASQPSNVVKKTSSITEDITRKAILEFKSPDHQYEKTSEKPHRTGAIASADRVTPGLTAEKEIDQLRKELADRETKLTEVQLQALASAHQVDQLRDQMTYMFEELTMLRTENEQLQRLSMQMHNVSGSNKSLPRTEQQVLQLTATNTCGRNCCTNSSSSSG</sequence>
<feature type="region of interest" description="Disordered" evidence="1">
    <location>
        <begin position="386"/>
        <end position="460"/>
    </location>
</feature>
<feature type="compositionally biased region" description="Basic residues" evidence="1">
    <location>
        <begin position="408"/>
        <end position="418"/>
    </location>
</feature>
<feature type="compositionally biased region" description="Low complexity" evidence="1">
    <location>
        <begin position="1218"/>
        <end position="1237"/>
    </location>
</feature>
<evidence type="ECO:0000256" key="1">
    <source>
        <dbReference type="SAM" id="MobiDB-lite"/>
    </source>
</evidence>
<feature type="compositionally biased region" description="Polar residues" evidence="1">
    <location>
        <begin position="386"/>
        <end position="407"/>
    </location>
</feature>
<reference evidence="3" key="1">
    <citation type="submission" date="2016-01" db="EMBL/GenBank/DDBJ databases">
        <title>Reference transcriptome for the parasite Schistocephalus solidus: insights into the molecular evolution of parasitism.</title>
        <authorList>
            <person name="Hebert F.O."/>
            <person name="Grambauer S."/>
            <person name="Barber I."/>
            <person name="Landry C.R."/>
            <person name="Aubin-Horth N."/>
        </authorList>
    </citation>
    <scope>NUCLEOTIDE SEQUENCE</scope>
</reference>
<feature type="compositionally biased region" description="Polar residues" evidence="1">
    <location>
        <begin position="190"/>
        <end position="201"/>
    </location>
</feature>
<feature type="region of interest" description="Disordered" evidence="1">
    <location>
        <begin position="593"/>
        <end position="618"/>
    </location>
</feature>
<dbReference type="PANTHER" id="PTHR12784">
    <property type="entry name" value="STEERIN"/>
    <property type="match status" value="1"/>
</dbReference>